<dbReference type="AlphaFoldDB" id="A0A6C0JJ75"/>
<dbReference type="InterPro" id="IPR036875">
    <property type="entry name" value="Znf_CCHC_sf"/>
</dbReference>
<dbReference type="SMART" id="SM00343">
    <property type="entry name" value="ZnF_C2HC"/>
    <property type="match status" value="2"/>
</dbReference>
<dbReference type="Pfam" id="PF01541">
    <property type="entry name" value="GIY-YIG"/>
    <property type="match status" value="1"/>
</dbReference>
<dbReference type="InterPro" id="IPR035901">
    <property type="entry name" value="GIY-YIG_endonuc_sf"/>
</dbReference>
<dbReference type="SUPFAM" id="SSF57756">
    <property type="entry name" value="Retrovirus zinc finger-like domains"/>
    <property type="match status" value="2"/>
</dbReference>
<accession>A0A6C0JJ75</accession>
<dbReference type="PROSITE" id="PS50164">
    <property type="entry name" value="GIY_YIG"/>
    <property type="match status" value="1"/>
</dbReference>
<organism evidence="3">
    <name type="scientific">viral metagenome</name>
    <dbReference type="NCBI Taxonomy" id="1070528"/>
    <lineage>
        <taxon>unclassified sequences</taxon>
        <taxon>metagenomes</taxon>
        <taxon>organismal metagenomes</taxon>
    </lineage>
</organism>
<evidence type="ECO:0000259" key="1">
    <source>
        <dbReference type="PROSITE" id="PS50158"/>
    </source>
</evidence>
<dbReference type="EMBL" id="MN740421">
    <property type="protein sequence ID" value="QHU05845.1"/>
    <property type="molecule type" value="Genomic_DNA"/>
</dbReference>
<dbReference type="Gene3D" id="3.40.1440.10">
    <property type="entry name" value="GIY-YIG endonuclease"/>
    <property type="match status" value="1"/>
</dbReference>
<feature type="domain" description="CCHC-type" evidence="1">
    <location>
        <begin position="102"/>
        <end position="118"/>
    </location>
</feature>
<dbReference type="GO" id="GO:0003676">
    <property type="term" value="F:nucleic acid binding"/>
    <property type="evidence" value="ECO:0007669"/>
    <property type="project" value="InterPro"/>
</dbReference>
<feature type="domain" description="CCHC-type" evidence="1">
    <location>
        <begin position="196"/>
        <end position="209"/>
    </location>
</feature>
<protein>
    <recommendedName>
        <fullName evidence="4">CCHC-type domain-containing protein</fullName>
    </recommendedName>
</protein>
<proteinExistence type="predicted"/>
<evidence type="ECO:0000259" key="2">
    <source>
        <dbReference type="PROSITE" id="PS50164"/>
    </source>
</evidence>
<reference evidence="3" key="1">
    <citation type="journal article" date="2020" name="Nature">
        <title>Giant virus diversity and host interactions through global metagenomics.</title>
        <authorList>
            <person name="Schulz F."/>
            <person name="Roux S."/>
            <person name="Paez-Espino D."/>
            <person name="Jungbluth S."/>
            <person name="Walsh D.A."/>
            <person name="Denef V.J."/>
            <person name="McMahon K.D."/>
            <person name="Konstantinidis K.T."/>
            <person name="Eloe-Fadrosh E.A."/>
            <person name="Kyrpides N.C."/>
            <person name="Woyke T."/>
        </authorList>
    </citation>
    <scope>NUCLEOTIDE SEQUENCE</scope>
    <source>
        <strain evidence="3">GVMAG-M-3300027736-24</strain>
    </source>
</reference>
<evidence type="ECO:0000313" key="3">
    <source>
        <dbReference type="EMBL" id="QHU05845.1"/>
    </source>
</evidence>
<dbReference type="Pfam" id="PF00098">
    <property type="entry name" value="zf-CCHC"/>
    <property type="match status" value="1"/>
</dbReference>
<sequence>MVFIYILQLQNGKYYVGKTTNPSFRLEQHFNAESSNWTKKYKPITLIDIIPNCDEHDEDKYTIQFMERYGINNTRGGSFCEIKLSDSNISTLNQTIRGVTNKCYICGRRDHFANDCKKFIEEKKPITNEKCNCPSSLLFPHRKKKCALNKLIPVFDDETDNIDKLILHNMKNEVTQVVIQIVIKDETPQIKNNRSCYRCGRHGHYISNCYASTHINGKFLK</sequence>
<evidence type="ECO:0008006" key="4">
    <source>
        <dbReference type="Google" id="ProtNLM"/>
    </source>
</evidence>
<feature type="domain" description="GIY-YIG" evidence="2">
    <location>
        <begin position="1"/>
        <end position="82"/>
    </location>
</feature>
<name>A0A6C0JJ75_9ZZZZ</name>
<dbReference type="InterPro" id="IPR001878">
    <property type="entry name" value="Znf_CCHC"/>
</dbReference>
<dbReference type="InterPro" id="IPR000305">
    <property type="entry name" value="GIY-YIG_endonuc"/>
</dbReference>
<dbReference type="GO" id="GO:0008270">
    <property type="term" value="F:zinc ion binding"/>
    <property type="evidence" value="ECO:0007669"/>
    <property type="project" value="InterPro"/>
</dbReference>
<dbReference type="Gene3D" id="4.10.60.10">
    <property type="entry name" value="Zinc finger, CCHC-type"/>
    <property type="match status" value="1"/>
</dbReference>
<dbReference type="SUPFAM" id="SSF82771">
    <property type="entry name" value="GIY-YIG endonuclease"/>
    <property type="match status" value="1"/>
</dbReference>
<dbReference type="PROSITE" id="PS50158">
    <property type="entry name" value="ZF_CCHC"/>
    <property type="match status" value="2"/>
</dbReference>